<evidence type="ECO:0000256" key="2">
    <source>
        <dbReference type="ARBA" id="ARBA00023015"/>
    </source>
</evidence>
<dbReference type="Pfam" id="PF00376">
    <property type="entry name" value="MerR"/>
    <property type="match status" value="1"/>
</dbReference>
<evidence type="ECO:0000256" key="4">
    <source>
        <dbReference type="ARBA" id="ARBA00023163"/>
    </source>
</evidence>
<dbReference type="SUPFAM" id="SSF46955">
    <property type="entry name" value="Putative DNA-binding domain"/>
    <property type="match status" value="1"/>
</dbReference>
<dbReference type="GO" id="GO:0003700">
    <property type="term" value="F:DNA-binding transcription factor activity"/>
    <property type="evidence" value="ECO:0007669"/>
    <property type="project" value="InterPro"/>
</dbReference>
<keyword evidence="4" id="KW-0804">Transcription</keyword>
<dbReference type="AlphaFoldDB" id="A0A2T1G732"/>
<feature type="domain" description="HTH merR-type" evidence="5">
    <location>
        <begin position="1"/>
        <end position="71"/>
    </location>
</feature>
<dbReference type="InterPro" id="IPR047057">
    <property type="entry name" value="MerR_fam"/>
</dbReference>
<dbReference type="PROSITE" id="PS50937">
    <property type="entry name" value="HTH_MERR_2"/>
    <property type="match status" value="1"/>
</dbReference>
<evidence type="ECO:0000256" key="1">
    <source>
        <dbReference type="ARBA" id="ARBA00022491"/>
    </source>
</evidence>
<evidence type="ECO:0000313" key="7">
    <source>
        <dbReference type="Proteomes" id="UP000238937"/>
    </source>
</evidence>
<reference evidence="6 7" key="1">
    <citation type="submission" date="2018-03" db="EMBL/GenBank/DDBJ databases">
        <title>The ancient ancestry and fast evolution of plastids.</title>
        <authorList>
            <person name="Moore K.R."/>
            <person name="Magnabosco C."/>
            <person name="Momper L."/>
            <person name="Gold D.A."/>
            <person name="Bosak T."/>
            <person name="Fournier G.P."/>
        </authorList>
    </citation>
    <scope>NUCLEOTIDE SEQUENCE [LARGE SCALE GENOMIC DNA]</scope>
    <source>
        <strain evidence="6 7">CCALA 037</strain>
    </source>
</reference>
<dbReference type="EMBL" id="PVWO01000309">
    <property type="protein sequence ID" value="PSB53051.1"/>
    <property type="molecule type" value="Genomic_DNA"/>
</dbReference>
<dbReference type="OrthoDB" id="9791488at2"/>
<organism evidence="6 7">
    <name type="scientific">Chamaesiphon polymorphus CCALA 037</name>
    <dbReference type="NCBI Taxonomy" id="2107692"/>
    <lineage>
        <taxon>Bacteria</taxon>
        <taxon>Bacillati</taxon>
        <taxon>Cyanobacteriota</taxon>
        <taxon>Cyanophyceae</taxon>
        <taxon>Gomontiellales</taxon>
        <taxon>Chamaesiphonaceae</taxon>
        <taxon>Chamaesiphon</taxon>
    </lineage>
</organism>
<gene>
    <name evidence="6" type="ORF">C7B77_19900</name>
</gene>
<evidence type="ECO:0000313" key="6">
    <source>
        <dbReference type="EMBL" id="PSB53051.1"/>
    </source>
</evidence>
<comment type="caution">
    <text evidence="6">The sequence shown here is derived from an EMBL/GenBank/DDBJ whole genome shotgun (WGS) entry which is preliminary data.</text>
</comment>
<dbReference type="Pfam" id="PF09278">
    <property type="entry name" value="MerR-DNA-bind"/>
    <property type="match status" value="1"/>
</dbReference>
<evidence type="ECO:0000256" key="3">
    <source>
        <dbReference type="ARBA" id="ARBA00023125"/>
    </source>
</evidence>
<keyword evidence="3" id="KW-0238">DNA-binding</keyword>
<dbReference type="Proteomes" id="UP000238937">
    <property type="component" value="Unassembled WGS sequence"/>
</dbReference>
<proteinExistence type="predicted"/>
<evidence type="ECO:0000259" key="5">
    <source>
        <dbReference type="PROSITE" id="PS50937"/>
    </source>
</evidence>
<dbReference type="Gene3D" id="1.10.1660.10">
    <property type="match status" value="1"/>
</dbReference>
<dbReference type="PANTHER" id="PTHR30204">
    <property type="entry name" value="REDOX-CYCLING DRUG-SENSING TRANSCRIPTIONAL ACTIVATOR SOXR"/>
    <property type="match status" value="1"/>
</dbReference>
<keyword evidence="7" id="KW-1185">Reference proteome</keyword>
<dbReference type="InterPro" id="IPR000551">
    <property type="entry name" value="MerR-type_HTH_dom"/>
</dbReference>
<dbReference type="InterPro" id="IPR009061">
    <property type="entry name" value="DNA-bd_dom_put_sf"/>
</dbReference>
<keyword evidence="1" id="KW-0678">Repressor</keyword>
<keyword evidence="2" id="KW-0805">Transcription regulation</keyword>
<name>A0A2T1G732_9CYAN</name>
<dbReference type="InterPro" id="IPR015358">
    <property type="entry name" value="Tscrpt_reg_MerR_DNA-bd"/>
</dbReference>
<dbReference type="SMART" id="SM00422">
    <property type="entry name" value="HTH_MERR"/>
    <property type="match status" value="1"/>
</dbReference>
<dbReference type="GO" id="GO:0003677">
    <property type="term" value="F:DNA binding"/>
    <property type="evidence" value="ECO:0007669"/>
    <property type="project" value="UniProtKB-KW"/>
</dbReference>
<dbReference type="RefSeq" id="WP_106308837.1">
    <property type="nucleotide sequence ID" value="NZ_PVWO01000309.1"/>
</dbReference>
<sequence length="133" mass="14761">MLIGELAQKTGLSKDTIRFYAKIGLIFASDRRAGSRIYQEFSTETMERLLLITQGKSLGFTLNEMKQLVDAAIDGSLPLAEKIKVTESKLVQIKAKIEQLQAIEIQLTAKLGHLKQLDLSAAPNSEYVKPNIN</sequence>
<dbReference type="PANTHER" id="PTHR30204:SF69">
    <property type="entry name" value="MERR-FAMILY TRANSCRIPTIONAL REGULATOR"/>
    <property type="match status" value="1"/>
</dbReference>
<protein>
    <submittedName>
        <fullName evidence="6">Heavy metal-responsive transcriptional regulator</fullName>
    </submittedName>
</protein>
<accession>A0A2T1G732</accession>